<dbReference type="GO" id="GO:0000270">
    <property type="term" value="P:peptidoglycan metabolic process"/>
    <property type="evidence" value="ECO:0007669"/>
    <property type="project" value="TreeGrafter"/>
</dbReference>
<dbReference type="InterPro" id="IPR003848">
    <property type="entry name" value="DUF218"/>
</dbReference>
<proteinExistence type="predicted"/>
<gene>
    <name evidence="2" type="ordered locus">Glov_2281</name>
</gene>
<dbReference type="InterPro" id="IPR051599">
    <property type="entry name" value="Cell_Envelope_Assoc"/>
</dbReference>
<dbReference type="AlphaFoldDB" id="B3E4R1"/>
<dbReference type="PANTHER" id="PTHR30336:SF4">
    <property type="entry name" value="ENVELOPE BIOGENESIS FACTOR ELYC"/>
    <property type="match status" value="1"/>
</dbReference>
<protein>
    <recommendedName>
        <fullName evidence="1">DUF218 domain-containing protein</fullName>
    </recommendedName>
</protein>
<reference evidence="2 3" key="1">
    <citation type="submission" date="2008-05" db="EMBL/GenBank/DDBJ databases">
        <title>Complete sequence of chromosome of Geobacter lovleyi SZ.</title>
        <authorList>
            <consortium name="US DOE Joint Genome Institute"/>
            <person name="Lucas S."/>
            <person name="Copeland A."/>
            <person name="Lapidus A."/>
            <person name="Glavina del Rio T."/>
            <person name="Dalin E."/>
            <person name="Tice H."/>
            <person name="Bruce D."/>
            <person name="Goodwin L."/>
            <person name="Pitluck S."/>
            <person name="Chertkov O."/>
            <person name="Meincke L."/>
            <person name="Brettin T."/>
            <person name="Detter J.C."/>
            <person name="Han C."/>
            <person name="Tapia R."/>
            <person name="Kuske C.R."/>
            <person name="Schmutz J."/>
            <person name="Larimer F."/>
            <person name="Land M."/>
            <person name="Hauser L."/>
            <person name="Kyrpides N."/>
            <person name="Mikhailova N."/>
            <person name="Sung Y."/>
            <person name="Fletcher K.E."/>
            <person name="Ritalahti K.M."/>
            <person name="Loeffler F.E."/>
            <person name="Richardson P."/>
        </authorList>
    </citation>
    <scope>NUCLEOTIDE SEQUENCE [LARGE SCALE GENOMIC DNA]</scope>
    <source>
        <strain evidence="3">ATCC BAA-1151 / DSM 17278 / SZ</strain>
    </source>
</reference>
<dbReference type="KEGG" id="glo:Glov_2281"/>
<feature type="domain" description="DUF218" evidence="1">
    <location>
        <begin position="40"/>
        <end position="159"/>
    </location>
</feature>
<dbReference type="PANTHER" id="PTHR30336">
    <property type="entry name" value="INNER MEMBRANE PROTEIN, PROBABLE PERMEASE"/>
    <property type="match status" value="1"/>
</dbReference>
<dbReference type="OrthoDB" id="9809813at2"/>
<sequence length="198" mass="22824">MKIFKAFLSLLMLALLIVTALFVDFTYKTFSARPRQVQADAIVVLAGGKGRVEEGVRLFRERRGTWLFLVGVDPTVRKSDLYRPKPGDPPADNVVLEKLSRNTLENAIYGRDILAEHKVRSVLLITSRYHLKRSAILFRNALAPDVALYPYPVDSSNVKEEWWHHLGTFRLLFSEFYKYCIFRVFFLFSPGELRPVSL</sequence>
<dbReference type="CDD" id="cd06259">
    <property type="entry name" value="YdcF-like"/>
    <property type="match status" value="1"/>
</dbReference>
<organism evidence="2 3">
    <name type="scientific">Trichlorobacter lovleyi (strain ATCC BAA-1151 / DSM 17278 / SZ)</name>
    <name type="common">Geobacter lovleyi</name>
    <dbReference type="NCBI Taxonomy" id="398767"/>
    <lineage>
        <taxon>Bacteria</taxon>
        <taxon>Pseudomonadati</taxon>
        <taxon>Thermodesulfobacteriota</taxon>
        <taxon>Desulfuromonadia</taxon>
        <taxon>Geobacterales</taxon>
        <taxon>Geobacteraceae</taxon>
        <taxon>Trichlorobacter</taxon>
    </lineage>
</organism>
<dbReference type="EMBL" id="CP001089">
    <property type="protein sequence ID" value="ACD95997.1"/>
    <property type="molecule type" value="Genomic_DNA"/>
</dbReference>
<evidence type="ECO:0000259" key="1">
    <source>
        <dbReference type="Pfam" id="PF02698"/>
    </source>
</evidence>
<dbReference type="Pfam" id="PF02698">
    <property type="entry name" value="DUF218"/>
    <property type="match status" value="1"/>
</dbReference>
<dbReference type="InterPro" id="IPR014729">
    <property type="entry name" value="Rossmann-like_a/b/a_fold"/>
</dbReference>
<dbReference type="GO" id="GO:0043164">
    <property type="term" value="P:Gram-negative-bacterium-type cell wall biogenesis"/>
    <property type="evidence" value="ECO:0007669"/>
    <property type="project" value="TreeGrafter"/>
</dbReference>
<dbReference type="eggNOG" id="COG1434">
    <property type="taxonomic scope" value="Bacteria"/>
</dbReference>
<dbReference type="Proteomes" id="UP000002420">
    <property type="component" value="Chromosome"/>
</dbReference>
<dbReference type="STRING" id="398767.Glov_2281"/>
<dbReference type="Gene3D" id="3.40.50.620">
    <property type="entry name" value="HUPs"/>
    <property type="match status" value="1"/>
</dbReference>
<evidence type="ECO:0000313" key="2">
    <source>
        <dbReference type="EMBL" id="ACD95997.1"/>
    </source>
</evidence>
<evidence type="ECO:0000313" key="3">
    <source>
        <dbReference type="Proteomes" id="UP000002420"/>
    </source>
</evidence>
<dbReference type="GO" id="GO:0005886">
    <property type="term" value="C:plasma membrane"/>
    <property type="evidence" value="ECO:0007669"/>
    <property type="project" value="TreeGrafter"/>
</dbReference>
<name>B3E4R1_TRIL1</name>
<dbReference type="HOGENOM" id="CLU_080658_0_0_7"/>
<accession>B3E4R1</accession>
<dbReference type="RefSeq" id="WP_012470331.1">
    <property type="nucleotide sequence ID" value="NC_010814.1"/>
</dbReference>
<keyword evidence="3" id="KW-1185">Reference proteome</keyword>